<accession>A0ABW0SDC2</accession>
<protein>
    <submittedName>
        <fullName evidence="1">Uncharacterized protein</fullName>
    </submittedName>
</protein>
<sequence>MTSLTAKIDISESSPSLRALRLVECPEPVDEEDLRAAWQLLQDTGVADALAGMDLASRHEELLALGFITQTRRFH</sequence>
<proteinExistence type="predicted"/>
<comment type="caution">
    <text evidence="1">The sequence shown here is derived from an EMBL/GenBank/DDBJ whole genome shotgun (WGS) entry which is preliminary data.</text>
</comment>
<dbReference type="Proteomes" id="UP001596056">
    <property type="component" value="Unassembled WGS sequence"/>
</dbReference>
<evidence type="ECO:0000313" key="2">
    <source>
        <dbReference type="Proteomes" id="UP001596056"/>
    </source>
</evidence>
<keyword evidence="2" id="KW-1185">Reference proteome</keyword>
<gene>
    <name evidence="1" type="ORF">ACFPOC_10555</name>
</gene>
<organism evidence="1 2">
    <name type="scientific">Rubellimicrobium aerolatum</name>
    <dbReference type="NCBI Taxonomy" id="490979"/>
    <lineage>
        <taxon>Bacteria</taxon>
        <taxon>Pseudomonadati</taxon>
        <taxon>Pseudomonadota</taxon>
        <taxon>Alphaproteobacteria</taxon>
        <taxon>Rhodobacterales</taxon>
        <taxon>Roseobacteraceae</taxon>
        <taxon>Rubellimicrobium</taxon>
    </lineage>
</organism>
<evidence type="ECO:0000313" key="1">
    <source>
        <dbReference type="EMBL" id="MFC5566849.1"/>
    </source>
</evidence>
<reference evidence="2" key="1">
    <citation type="journal article" date="2019" name="Int. J. Syst. Evol. Microbiol.">
        <title>The Global Catalogue of Microorganisms (GCM) 10K type strain sequencing project: providing services to taxonomists for standard genome sequencing and annotation.</title>
        <authorList>
            <consortium name="The Broad Institute Genomics Platform"/>
            <consortium name="The Broad Institute Genome Sequencing Center for Infectious Disease"/>
            <person name="Wu L."/>
            <person name="Ma J."/>
        </authorList>
    </citation>
    <scope>NUCLEOTIDE SEQUENCE [LARGE SCALE GENOMIC DNA]</scope>
    <source>
        <strain evidence="2">KACC 11588</strain>
    </source>
</reference>
<name>A0ABW0SDC2_9RHOB</name>
<dbReference type="RefSeq" id="WP_209841596.1">
    <property type="nucleotide sequence ID" value="NZ_JAGGJP010000011.1"/>
</dbReference>
<dbReference type="EMBL" id="JBHSNA010000008">
    <property type="protein sequence ID" value="MFC5566849.1"/>
    <property type="molecule type" value="Genomic_DNA"/>
</dbReference>